<feature type="domain" description="Mechanosensitive ion channel MscS C-terminal" evidence="9">
    <location>
        <begin position="180"/>
        <end position="259"/>
    </location>
</feature>
<evidence type="ECO:0000259" key="8">
    <source>
        <dbReference type="Pfam" id="PF00924"/>
    </source>
</evidence>
<dbReference type="Proteomes" id="UP000217349">
    <property type="component" value="Chromosome"/>
</dbReference>
<evidence type="ECO:0000259" key="9">
    <source>
        <dbReference type="Pfam" id="PF21082"/>
    </source>
</evidence>
<dbReference type="InterPro" id="IPR023408">
    <property type="entry name" value="MscS_beta-dom_sf"/>
</dbReference>
<protein>
    <submittedName>
        <fullName evidence="10">MscS mechanosensitive ion channel</fullName>
    </submittedName>
</protein>
<dbReference type="EMBL" id="CP023275">
    <property type="protein sequence ID" value="ATB70281.1"/>
    <property type="molecule type" value="Genomic_DNA"/>
</dbReference>
<dbReference type="OrthoDB" id="9784565at2"/>
<dbReference type="InterPro" id="IPR045275">
    <property type="entry name" value="MscS_archaea/bacteria_type"/>
</dbReference>
<dbReference type="RefSeq" id="WP_096047183.1">
    <property type="nucleotide sequence ID" value="NZ_CP023275.1"/>
</dbReference>
<feature type="domain" description="Mechanosensitive ion channel MscS" evidence="8">
    <location>
        <begin position="109"/>
        <end position="172"/>
    </location>
</feature>
<evidence type="ECO:0000256" key="6">
    <source>
        <dbReference type="ARBA" id="ARBA00023136"/>
    </source>
</evidence>
<dbReference type="Pfam" id="PF00924">
    <property type="entry name" value="MS_channel_2nd"/>
    <property type="match status" value="1"/>
</dbReference>
<dbReference type="GO" id="GO:0008381">
    <property type="term" value="F:mechanosensitive monoatomic ion channel activity"/>
    <property type="evidence" value="ECO:0007669"/>
    <property type="project" value="InterPro"/>
</dbReference>
<evidence type="ECO:0000313" key="10">
    <source>
        <dbReference type="EMBL" id="ATB70281.1"/>
    </source>
</evidence>
<dbReference type="PANTHER" id="PTHR30221">
    <property type="entry name" value="SMALL-CONDUCTANCE MECHANOSENSITIVE CHANNEL"/>
    <property type="match status" value="1"/>
</dbReference>
<dbReference type="SUPFAM" id="SSF82861">
    <property type="entry name" value="Mechanosensitive channel protein MscS (YggB), transmembrane region"/>
    <property type="match status" value="1"/>
</dbReference>
<evidence type="ECO:0000313" key="11">
    <source>
        <dbReference type="Proteomes" id="UP000217349"/>
    </source>
</evidence>
<feature type="transmembrane region" description="Helical" evidence="7">
    <location>
        <begin position="21"/>
        <end position="40"/>
    </location>
</feature>
<accession>A0A290HGD2</accession>
<organism evidence="10 11">
    <name type="scientific">Sulfurospirillum diekertiae</name>
    <dbReference type="NCBI Taxonomy" id="1854492"/>
    <lineage>
        <taxon>Bacteria</taxon>
        <taxon>Pseudomonadati</taxon>
        <taxon>Campylobacterota</taxon>
        <taxon>Epsilonproteobacteria</taxon>
        <taxon>Campylobacterales</taxon>
        <taxon>Sulfurospirillaceae</taxon>
        <taxon>Sulfurospirillum</taxon>
    </lineage>
</organism>
<dbReference type="InterPro" id="IPR010920">
    <property type="entry name" value="LSM_dom_sf"/>
</dbReference>
<gene>
    <name evidence="10" type="ORF">SJPD1_2183</name>
</gene>
<evidence type="ECO:0000256" key="4">
    <source>
        <dbReference type="ARBA" id="ARBA00022692"/>
    </source>
</evidence>
<dbReference type="Pfam" id="PF05552">
    <property type="entry name" value="MS_channel_1st_1"/>
    <property type="match status" value="1"/>
</dbReference>
<dbReference type="KEGG" id="sulj:SJPD1_2183"/>
<dbReference type="SUPFAM" id="SSF50182">
    <property type="entry name" value="Sm-like ribonucleoproteins"/>
    <property type="match status" value="1"/>
</dbReference>
<dbReference type="Gene3D" id="1.10.287.1260">
    <property type="match status" value="1"/>
</dbReference>
<dbReference type="InterPro" id="IPR011066">
    <property type="entry name" value="MscS_channel_C_sf"/>
</dbReference>
<feature type="transmembrane region" description="Helical" evidence="7">
    <location>
        <begin position="60"/>
        <end position="81"/>
    </location>
</feature>
<feature type="transmembrane region" description="Helical" evidence="7">
    <location>
        <begin position="88"/>
        <end position="106"/>
    </location>
</feature>
<keyword evidence="3" id="KW-1003">Cell membrane</keyword>
<dbReference type="InterPro" id="IPR011014">
    <property type="entry name" value="MscS_channel_TM-2"/>
</dbReference>
<dbReference type="Gene3D" id="2.30.30.60">
    <property type="match status" value="1"/>
</dbReference>
<evidence type="ECO:0000256" key="1">
    <source>
        <dbReference type="ARBA" id="ARBA00004651"/>
    </source>
</evidence>
<dbReference type="InterPro" id="IPR049278">
    <property type="entry name" value="MS_channel_C"/>
</dbReference>
<keyword evidence="6 7" id="KW-0472">Membrane</keyword>
<dbReference type="PANTHER" id="PTHR30221:SF1">
    <property type="entry name" value="SMALL-CONDUCTANCE MECHANOSENSITIVE CHANNEL"/>
    <property type="match status" value="1"/>
</dbReference>
<dbReference type="InterPro" id="IPR008910">
    <property type="entry name" value="MSC_TM_helix"/>
</dbReference>
<dbReference type="GO" id="GO:0005886">
    <property type="term" value="C:plasma membrane"/>
    <property type="evidence" value="ECO:0007669"/>
    <property type="project" value="UniProtKB-SubCell"/>
</dbReference>
<dbReference type="Pfam" id="PF21082">
    <property type="entry name" value="MS_channel_3rd"/>
    <property type="match status" value="1"/>
</dbReference>
<comment type="subcellular location">
    <subcellularLocation>
        <location evidence="1">Cell membrane</location>
        <topology evidence="1">Multi-pass membrane protein</topology>
    </subcellularLocation>
</comment>
<evidence type="ECO:0000256" key="7">
    <source>
        <dbReference type="SAM" id="Phobius"/>
    </source>
</evidence>
<dbReference type="InterPro" id="IPR006685">
    <property type="entry name" value="MscS_channel_2nd"/>
</dbReference>
<evidence type="ECO:0000256" key="3">
    <source>
        <dbReference type="ARBA" id="ARBA00022475"/>
    </source>
</evidence>
<name>A0A290HGD2_9BACT</name>
<dbReference type="Gene3D" id="3.30.70.100">
    <property type="match status" value="1"/>
</dbReference>
<comment type="similarity">
    <text evidence="2">Belongs to the MscS (TC 1.A.23) family.</text>
</comment>
<dbReference type="AlphaFoldDB" id="A0A290HGD2"/>
<evidence type="ECO:0000256" key="2">
    <source>
        <dbReference type="ARBA" id="ARBA00008017"/>
    </source>
</evidence>
<dbReference type="SUPFAM" id="SSF82689">
    <property type="entry name" value="Mechanosensitive channel protein MscS (YggB), C-terminal domain"/>
    <property type="match status" value="1"/>
</dbReference>
<sequence length="275" mass="30572">MDKELQTLQKFYNIAIEFLTNYSFQLIGALIIVIIGWFAAKYTYTLLMRLFESHHFDMTLSKFVASVVKMLIFAAMIIIALGKVGISIAPFVAAIGAVSLTAGLALQGSVSNYAAGVLLIISRPFKVGDTLSIGSFYGVVEEIKLSYTVLRNEDEELITIPNKKMIGDVLVNSFEFRIVESSIGVAYEEDPTKAIALIKEVLSGFKEVSNTHKPVVGIAKFGDSSIELGLRYWVPTKSYFKTQFEVNLALYNTLHVNHITIPYPQREVRILGEKV</sequence>
<keyword evidence="4 7" id="KW-0812">Transmembrane</keyword>
<keyword evidence="5 7" id="KW-1133">Transmembrane helix</keyword>
<proteinExistence type="inferred from homology"/>
<reference evidence="11" key="1">
    <citation type="submission" date="2017-09" db="EMBL/GenBank/DDBJ databases">
        <title>The complete genome of Sulfurospirillum sp. JPD-1.</title>
        <authorList>
            <person name="Goris T."/>
        </authorList>
    </citation>
    <scope>NUCLEOTIDE SEQUENCE [LARGE SCALE GENOMIC DNA]</scope>
    <source>
        <strain evidence="11">JPD-1</strain>
    </source>
</reference>
<evidence type="ECO:0000256" key="5">
    <source>
        <dbReference type="ARBA" id="ARBA00022989"/>
    </source>
</evidence>